<dbReference type="Ensembl" id="ENSECRT00000002992.1">
    <property type="protein sequence ID" value="ENSECRP00000002943.1"/>
    <property type="gene ID" value="ENSECRG00000002011.1"/>
</dbReference>
<evidence type="ECO:0000313" key="16">
    <source>
        <dbReference type="Proteomes" id="UP000694620"/>
    </source>
</evidence>
<evidence type="ECO:0000256" key="4">
    <source>
        <dbReference type="ARBA" id="ARBA00022475"/>
    </source>
</evidence>
<proteinExistence type="inferred from homology"/>
<dbReference type="GO" id="GO:0022829">
    <property type="term" value="F:wide pore channel activity"/>
    <property type="evidence" value="ECO:0007669"/>
    <property type="project" value="TreeGrafter"/>
</dbReference>
<dbReference type="InterPro" id="IPR000990">
    <property type="entry name" value="Innexin"/>
</dbReference>
<evidence type="ECO:0000256" key="14">
    <source>
        <dbReference type="SAM" id="MobiDB-lite"/>
    </source>
</evidence>
<keyword evidence="10 12" id="KW-0325">Glycoprotein</keyword>
<dbReference type="Pfam" id="PF00876">
    <property type="entry name" value="Innexin"/>
    <property type="match status" value="1"/>
</dbReference>
<dbReference type="GO" id="GO:0005886">
    <property type="term" value="C:plasma membrane"/>
    <property type="evidence" value="ECO:0007669"/>
    <property type="project" value="UniProtKB-SubCell"/>
</dbReference>
<comment type="subcellular location">
    <subcellularLocation>
        <location evidence="2 13">Cell membrane</location>
        <topology evidence="2 13">Multi-pass membrane protein</topology>
    </subcellularLocation>
    <subcellularLocation>
        <location evidence="1">Endoplasmic reticulum membrane</location>
        <topology evidence="1">Multi-pass membrane protein</topology>
    </subcellularLocation>
</comment>
<evidence type="ECO:0000256" key="3">
    <source>
        <dbReference type="ARBA" id="ARBA00022448"/>
    </source>
</evidence>
<keyword evidence="8 13" id="KW-0406">Ion transport</keyword>
<sequence>MAIAHLATEYVFTDFLLKDPPESKFKGLRLELAVDKIVTYVAVGLPLLLISLAFAQEVSVGTQISCFSPTAFSWRQAAYVDSFCWAAVQQAHASQSDPHGTPLWLHKFFPYVLLLMAVFSYIPSLFWRFTVTPHLFADLAFIMEELDKKYNRAIRFSKSFYSSGDTNSDANETLFKYPLAEEYLKTKKLSRDLVIKYLTCRIMTLVVIILACLYLGYYIHLASLTDEFRCTIKTGILKNDTTVPEFLQCKLIAVGVFQVLSFINLIVYISLAPVIIYATLLPVRKSCDFLSAYSILPTFTAIDLTSNPFTDFTLYLLFLEENLSELKSYKCVKVLELLKENNEDMNIIDIMGNLAQVKMDTVDGKISNANCKGADGKISDLELQVVLDQSGSDGKKKDEKNPKDGPLRQRLLEPSTTC</sequence>
<dbReference type="AlphaFoldDB" id="A0A8C4RI21"/>
<evidence type="ECO:0000256" key="13">
    <source>
        <dbReference type="RuleBase" id="RU010713"/>
    </source>
</evidence>
<feature type="glycosylation site" description="N-linked (GlcNAc...) asparagine" evidence="12">
    <location>
        <position position="239"/>
    </location>
</feature>
<dbReference type="GlyCosmos" id="A0A8C4RI21">
    <property type="glycosylation" value="1 site, No reported glycans"/>
</dbReference>
<gene>
    <name evidence="15" type="primary">PANX1</name>
    <name evidence="13" type="synonym">PANX</name>
    <name evidence="15" type="synonym">panx1a</name>
</gene>
<evidence type="ECO:0000256" key="12">
    <source>
        <dbReference type="PIRSR" id="PIRSR600990-51"/>
    </source>
</evidence>
<dbReference type="GO" id="GO:0005789">
    <property type="term" value="C:endoplasmic reticulum membrane"/>
    <property type="evidence" value="ECO:0007669"/>
    <property type="project" value="UniProtKB-SubCell"/>
</dbReference>
<name>A0A8C4RI21_ERPCA</name>
<evidence type="ECO:0000256" key="5">
    <source>
        <dbReference type="ARBA" id="ARBA00022692"/>
    </source>
</evidence>
<evidence type="ECO:0000256" key="10">
    <source>
        <dbReference type="ARBA" id="ARBA00023180"/>
    </source>
</evidence>
<protein>
    <recommendedName>
        <fullName evidence="13">Pannexin</fullName>
    </recommendedName>
</protein>
<feature type="transmembrane region" description="Helical" evidence="13">
    <location>
        <begin position="194"/>
        <end position="219"/>
    </location>
</feature>
<comment type="similarity">
    <text evidence="13">Belongs to the pannexin family.</text>
</comment>
<dbReference type="PROSITE" id="PS51013">
    <property type="entry name" value="PANNEXIN"/>
    <property type="match status" value="1"/>
</dbReference>
<evidence type="ECO:0000256" key="2">
    <source>
        <dbReference type="ARBA" id="ARBA00004651"/>
    </source>
</evidence>
<keyword evidence="3 13" id="KW-0813">Transport</keyword>
<dbReference type="GO" id="GO:0034220">
    <property type="term" value="P:monoatomic ion transmembrane transport"/>
    <property type="evidence" value="ECO:0007669"/>
    <property type="project" value="UniProtKB-KW"/>
</dbReference>
<keyword evidence="6" id="KW-0256">Endoplasmic reticulum</keyword>
<evidence type="ECO:0000256" key="6">
    <source>
        <dbReference type="ARBA" id="ARBA00022824"/>
    </source>
</evidence>
<feature type="region of interest" description="Disordered" evidence="14">
    <location>
        <begin position="389"/>
        <end position="418"/>
    </location>
</feature>
<evidence type="ECO:0000256" key="1">
    <source>
        <dbReference type="ARBA" id="ARBA00004477"/>
    </source>
</evidence>
<keyword evidence="16" id="KW-1185">Reference proteome</keyword>
<reference evidence="15" key="1">
    <citation type="submission" date="2021-06" db="EMBL/GenBank/DDBJ databases">
        <authorList>
            <consortium name="Wellcome Sanger Institute Data Sharing"/>
        </authorList>
    </citation>
    <scope>NUCLEOTIDE SEQUENCE [LARGE SCALE GENOMIC DNA]</scope>
</reference>
<dbReference type="GeneTree" id="ENSGT00940000153972"/>
<keyword evidence="7 13" id="KW-1133">Transmembrane helix</keyword>
<organism evidence="15 16">
    <name type="scientific">Erpetoichthys calabaricus</name>
    <name type="common">Rope fish</name>
    <name type="synonym">Calamoichthys calabaricus</name>
    <dbReference type="NCBI Taxonomy" id="27687"/>
    <lineage>
        <taxon>Eukaryota</taxon>
        <taxon>Metazoa</taxon>
        <taxon>Chordata</taxon>
        <taxon>Craniata</taxon>
        <taxon>Vertebrata</taxon>
        <taxon>Euteleostomi</taxon>
        <taxon>Actinopterygii</taxon>
        <taxon>Polypteriformes</taxon>
        <taxon>Polypteridae</taxon>
        <taxon>Erpetoichthys</taxon>
    </lineage>
</organism>
<keyword evidence="5 13" id="KW-0812">Transmembrane</keyword>
<dbReference type="GO" id="GO:0007267">
    <property type="term" value="P:cell-cell signaling"/>
    <property type="evidence" value="ECO:0007669"/>
    <property type="project" value="TreeGrafter"/>
</dbReference>
<evidence type="ECO:0000256" key="7">
    <source>
        <dbReference type="ARBA" id="ARBA00022989"/>
    </source>
</evidence>
<dbReference type="PANTHER" id="PTHR15759:SF5">
    <property type="entry name" value="PANNEXIN-1"/>
    <property type="match status" value="1"/>
</dbReference>
<dbReference type="GO" id="GO:0005921">
    <property type="term" value="C:gap junction"/>
    <property type="evidence" value="ECO:0007669"/>
    <property type="project" value="UniProtKB-UniRule"/>
</dbReference>
<feature type="transmembrane region" description="Helical" evidence="13">
    <location>
        <begin position="37"/>
        <end position="55"/>
    </location>
</feature>
<dbReference type="GO" id="GO:0032732">
    <property type="term" value="P:positive regulation of interleukin-1 production"/>
    <property type="evidence" value="ECO:0007669"/>
    <property type="project" value="InterPro"/>
</dbReference>
<keyword evidence="4" id="KW-1003">Cell membrane</keyword>
<evidence type="ECO:0000256" key="11">
    <source>
        <dbReference type="ARBA" id="ARBA00023303"/>
    </source>
</evidence>
<keyword evidence="9 13" id="KW-0472">Membrane</keyword>
<feature type="transmembrane region" description="Helical" evidence="13">
    <location>
        <begin position="251"/>
        <end position="280"/>
    </location>
</feature>
<reference evidence="15" key="2">
    <citation type="submission" date="2025-08" db="UniProtKB">
        <authorList>
            <consortium name="Ensembl"/>
        </authorList>
    </citation>
    <scope>IDENTIFICATION</scope>
</reference>
<dbReference type="GO" id="GO:0006812">
    <property type="term" value="P:monoatomic cation transport"/>
    <property type="evidence" value="ECO:0007669"/>
    <property type="project" value="InterPro"/>
</dbReference>
<evidence type="ECO:0000256" key="9">
    <source>
        <dbReference type="ARBA" id="ARBA00023136"/>
    </source>
</evidence>
<dbReference type="PANTHER" id="PTHR15759">
    <property type="entry name" value="PANNEXIN"/>
    <property type="match status" value="1"/>
</dbReference>
<feature type="compositionally biased region" description="Basic and acidic residues" evidence="14">
    <location>
        <begin position="393"/>
        <end position="411"/>
    </location>
</feature>
<dbReference type="InterPro" id="IPR039099">
    <property type="entry name" value="Pannexin"/>
</dbReference>
<keyword evidence="11 13" id="KW-0407">Ion channel</keyword>
<evidence type="ECO:0000313" key="15">
    <source>
        <dbReference type="Ensembl" id="ENSECRP00000002943.1"/>
    </source>
</evidence>
<accession>A0A8C4RI21</accession>
<dbReference type="Proteomes" id="UP000694620">
    <property type="component" value="Chromosome 4"/>
</dbReference>
<reference evidence="15" key="3">
    <citation type="submission" date="2025-09" db="UniProtKB">
        <authorList>
            <consortium name="Ensembl"/>
        </authorList>
    </citation>
    <scope>IDENTIFICATION</scope>
</reference>
<comment type="function">
    <text evidence="13">Structural component of the gap junctions and the hemichannels.</text>
</comment>
<evidence type="ECO:0000256" key="8">
    <source>
        <dbReference type="ARBA" id="ARBA00023065"/>
    </source>
</evidence>
<feature type="transmembrane region" description="Helical" evidence="13">
    <location>
        <begin position="108"/>
        <end position="127"/>
    </location>
</feature>